<evidence type="ECO:0000313" key="9">
    <source>
        <dbReference type="EMBL" id="ELK03865.1"/>
    </source>
</evidence>
<dbReference type="PANTHER" id="PTHR21646">
    <property type="entry name" value="UBIQUITIN CARBOXYL-TERMINAL HYDROLASE"/>
    <property type="match status" value="1"/>
</dbReference>
<evidence type="ECO:0000256" key="4">
    <source>
        <dbReference type="ARBA" id="ARBA00022786"/>
    </source>
</evidence>
<feature type="compositionally biased region" description="Polar residues" evidence="7">
    <location>
        <begin position="949"/>
        <end position="966"/>
    </location>
</feature>
<reference evidence="10" key="1">
    <citation type="journal article" date="2013" name="Science">
        <title>Comparative analysis of bat genomes provides insight into the evolution of flight and immunity.</title>
        <authorList>
            <person name="Zhang G."/>
            <person name="Cowled C."/>
            <person name="Shi Z."/>
            <person name="Huang Z."/>
            <person name="Bishop-Lilly K.A."/>
            <person name="Fang X."/>
            <person name="Wynne J.W."/>
            <person name="Xiong Z."/>
            <person name="Baker M.L."/>
            <person name="Zhao W."/>
            <person name="Tachedjian M."/>
            <person name="Zhu Y."/>
            <person name="Zhou P."/>
            <person name="Jiang X."/>
            <person name="Ng J."/>
            <person name="Yang L."/>
            <person name="Wu L."/>
            <person name="Xiao J."/>
            <person name="Feng Y."/>
            <person name="Chen Y."/>
            <person name="Sun X."/>
            <person name="Zhang Y."/>
            <person name="Marsh G.A."/>
            <person name="Crameri G."/>
            <person name="Broder C.C."/>
            <person name="Frey K.G."/>
            <person name="Wang L.F."/>
            <person name="Wang J."/>
        </authorList>
    </citation>
    <scope>NUCLEOTIDE SEQUENCE [LARGE SCALE GENOMIC DNA]</scope>
</reference>
<dbReference type="PANTHER" id="PTHR21646:SF20">
    <property type="entry name" value="UBIQUITIN CARBOXYL-TERMINAL HYDROLASE 43"/>
    <property type="match status" value="1"/>
</dbReference>
<feature type="compositionally biased region" description="Basic and acidic residues" evidence="7">
    <location>
        <begin position="1151"/>
        <end position="1169"/>
    </location>
</feature>
<dbReference type="Gene3D" id="3.90.70.10">
    <property type="entry name" value="Cysteine proteinases"/>
    <property type="match status" value="2"/>
</dbReference>
<comment type="catalytic activity">
    <reaction evidence="1">
        <text>Thiol-dependent hydrolysis of ester, thioester, amide, peptide and isopeptide bonds formed by the C-terminal Gly of ubiquitin (a 76-residue protein attached to proteins as an intracellular targeting signal).</text>
        <dbReference type="EC" id="3.4.19.12"/>
    </reaction>
</comment>
<evidence type="ECO:0000256" key="6">
    <source>
        <dbReference type="ARBA" id="ARBA00022807"/>
    </source>
</evidence>
<feature type="domain" description="USP" evidence="8">
    <location>
        <begin position="99"/>
        <end position="708"/>
    </location>
</feature>
<dbReference type="STRING" id="9402.L5JX19"/>
<dbReference type="Proteomes" id="UP000010552">
    <property type="component" value="Unassembled WGS sequence"/>
</dbReference>
<accession>L5JX19</accession>
<dbReference type="InterPro" id="IPR028889">
    <property type="entry name" value="USP"/>
</dbReference>
<dbReference type="InterPro" id="IPR038765">
    <property type="entry name" value="Papain-like_cys_pep_sf"/>
</dbReference>
<dbReference type="FunCoup" id="L5JX19">
    <property type="interactions" value="246"/>
</dbReference>
<dbReference type="InterPro" id="IPR018200">
    <property type="entry name" value="USP_CS"/>
</dbReference>
<dbReference type="Pfam" id="PF00443">
    <property type="entry name" value="UCH"/>
    <property type="match status" value="1"/>
</dbReference>
<dbReference type="FunFam" id="3.90.70.10:FF:000048">
    <property type="entry name" value="Ubiquitin carboxyl-terminal hydrolase 31"/>
    <property type="match status" value="1"/>
</dbReference>
<dbReference type="EMBL" id="KB031076">
    <property type="protein sequence ID" value="ELK03865.1"/>
    <property type="molecule type" value="Genomic_DNA"/>
</dbReference>
<dbReference type="eggNOG" id="KOG1870">
    <property type="taxonomic scope" value="Eukaryota"/>
</dbReference>
<dbReference type="CDD" id="cd02674">
    <property type="entry name" value="Peptidase_C19R"/>
    <property type="match status" value="1"/>
</dbReference>
<feature type="compositionally biased region" description="Basic and acidic residues" evidence="7">
    <location>
        <begin position="1252"/>
        <end position="1280"/>
    </location>
</feature>
<evidence type="ECO:0000256" key="5">
    <source>
        <dbReference type="ARBA" id="ARBA00022801"/>
    </source>
</evidence>
<feature type="compositionally biased region" description="Basic residues" evidence="7">
    <location>
        <begin position="16"/>
        <end position="28"/>
    </location>
</feature>
<dbReference type="GO" id="GO:0006508">
    <property type="term" value="P:proteolysis"/>
    <property type="evidence" value="ECO:0007669"/>
    <property type="project" value="UniProtKB-KW"/>
</dbReference>
<evidence type="ECO:0000313" key="10">
    <source>
        <dbReference type="Proteomes" id="UP000010552"/>
    </source>
</evidence>
<keyword evidence="5 9" id="KW-0378">Hydrolase</keyword>
<feature type="compositionally biased region" description="Basic and acidic residues" evidence="7">
    <location>
        <begin position="1090"/>
        <end position="1101"/>
    </location>
</feature>
<feature type="region of interest" description="Disordered" evidence="7">
    <location>
        <begin position="1050"/>
        <end position="1114"/>
    </location>
</feature>
<keyword evidence="3" id="KW-0645">Protease</keyword>
<feature type="compositionally biased region" description="Low complexity" evidence="7">
    <location>
        <begin position="1"/>
        <end position="13"/>
    </location>
</feature>
<dbReference type="InParanoid" id="L5JX19"/>
<feature type="region of interest" description="Disordered" evidence="7">
    <location>
        <begin position="1214"/>
        <end position="1280"/>
    </location>
</feature>
<dbReference type="SUPFAM" id="SSF54001">
    <property type="entry name" value="Cysteine proteinases"/>
    <property type="match status" value="1"/>
</dbReference>
<organism evidence="9 10">
    <name type="scientific">Pteropus alecto</name>
    <name type="common">Black flying fox</name>
    <dbReference type="NCBI Taxonomy" id="9402"/>
    <lineage>
        <taxon>Eukaryota</taxon>
        <taxon>Metazoa</taxon>
        <taxon>Chordata</taxon>
        <taxon>Craniata</taxon>
        <taxon>Vertebrata</taxon>
        <taxon>Euteleostomi</taxon>
        <taxon>Mammalia</taxon>
        <taxon>Eutheria</taxon>
        <taxon>Laurasiatheria</taxon>
        <taxon>Chiroptera</taxon>
        <taxon>Yinpterochiroptera</taxon>
        <taxon>Pteropodoidea</taxon>
        <taxon>Pteropodidae</taxon>
        <taxon>Pteropodinae</taxon>
        <taxon>Pteropus</taxon>
    </lineage>
</organism>
<evidence type="ECO:0000259" key="8">
    <source>
        <dbReference type="PROSITE" id="PS50235"/>
    </source>
</evidence>
<dbReference type="GO" id="GO:0004843">
    <property type="term" value="F:cysteine-type deubiquitinase activity"/>
    <property type="evidence" value="ECO:0007669"/>
    <property type="project" value="UniProtKB-EC"/>
</dbReference>
<sequence>MEPGSEAAAGEGRPAPRPRRRRSLRRLLSRFLLALGSRSRPEDSPPRPQPGHCDGDGEGGFACAPAPAPDAPGSPGEERQPGPQSQLSASDGARPPGTQGLKNHGNTCFMNAVVQCLSNTDLLAEFLALGRYRAAPGRAEVTEQLAALVRALWTREYTPQLSAEFKNAVSKYGSQFRGNSQHDALEFLLWLLDRVHEDLEGSTRAPGSEKLQPETSKTSENLLSPSAQLSLGQSFVQSHFQAQYRSSLTCPHCLKQSNTFDPFLCVSLPIPLRQTRFLSITLVFPSKSQQFLRVGLAVPILSTVAALRKMVAEEGRVPVDEVILVELYPSGLQRSFFDEEDLNTITEGDNVYAFLAPPPTGQEISSACPPGLSVSPRLAARESQRLSLPLHSENKVLILFCNLVGSGQQASRFGPPFLVREDRTISWVQLQQCILSKVQYLMKNEAPIQNPGSLFSIRVVGQSLAYGYLPPQHSQPLCHWAIDRALHLRRPGGPPHVKLAIEWDSCVKESLFGSLQEERVQDADSVWQQQQAHQQHSCTLDECFQFYTKEEQLAQDDAWKCPHCKVLQQGMVKLSLWTLPDILIIHLKRFCQVGERRNKLSTLVKFPLCGLNMAPHVAQRSAGPKPEPGSWTSWKQPACLPTSYPLDFQYDLYAVCNHHGSLQGGHYTAYCRNSLDGQWYSYDDSTVESLLEDEVITRGAYILFYQKRNSIPSWSASSSMRGSTSSSLSDHWLMRLGSNNSSMRGSLLSWSSAPGPPQPQVPAPPIFTNSLSSQEKGGLESTPLVRGVRGRSISMKAPIPSRAKPGAFKTMPLRWSFGHREKPLVASVELVEYLESRRRPRSTSQSIVPLLTGAAGGDEKSVVLRSNATLSAKSEDSGRTNERVLAGVPCPADHPSQCAVPGISDGLNPARKLKENARQDIRLPKQFDLPLTVMPSMESEKRAWPEGLRTTNWKGSGQAGSNSRASSPKEPSRAMALSRNSAETCRNPLAKVRANKEGRDSETGRFSQGTLTLLRSVFWKKENKKNDRAAVTPQVSPVSLESGRLSLAVDEQARGSSPSLRIPESLARGPASRMEGAVRSAPSSLHLPRKARDEDNGHDTSNRSTYMDPEEDLRPSASSVIGTLALQREKKTTPQFTTVYVEAIFSARSQSGKEKGNEDDSTENWRTESHSGPSSLLPSAELTHDVRECGKTHEGGSCGLIVVSPRTLIPRVTVVRKSSTKQRTTPGCVEPTATPPPVPEDADLSPGPQRARGKESGSSRRTLAETRIIRQKGKTNDKDRKCKEWNRGKKLTNVGQDKDNSIKGVDKKQTLGAVREWRRRRLWFQRMMPRSGCPLDAPDPHRRRQCLPAGISKETVTVTHMERQYRFDSGDRSGLTISWRAYLPNIIRSGGDIFLTSSGGGYVLAEGATGEDRFAKG</sequence>
<keyword evidence="10" id="KW-1185">Reference proteome</keyword>
<dbReference type="PROSITE" id="PS00973">
    <property type="entry name" value="USP_2"/>
    <property type="match status" value="1"/>
</dbReference>
<dbReference type="GO" id="GO:0016579">
    <property type="term" value="P:protein deubiquitination"/>
    <property type="evidence" value="ECO:0007669"/>
    <property type="project" value="InterPro"/>
</dbReference>
<dbReference type="GO" id="GO:0005634">
    <property type="term" value="C:nucleus"/>
    <property type="evidence" value="ECO:0007669"/>
    <property type="project" value="UniProtKB-ARBA"/>
</dbReference>
<feature type="region of interest" description="Disordered" evidence="7">
    <location>
        <begin position="940"/>
        <end position="982"/>
    </location>
</feature>
<feature type="region of interest" description="Disordered" evidence="7">
    <location>
        <begin position="1149"/>
        <end position="1180"/>
    </location>
</feature>
<dbReference type="PROSITE" id="PS50235">
    <property type="entry name" value="USP_3"/>
    <property type="match status" value="1"/>
</dbReference>
<protein>
    <recommendedName>
        <fullName evidence="2">ubiquitinyl hydrolase 1</fullName>
        <ecNumber evidence="2">3.4.19.12</ecNumber>
    </recommendedName>
</protein>
<name>L5JX19_PTEAL</name>
<dbReference type="EC" id="3.4.19.12" evidence="2"/>
<dbReference type="InterPro" id="IPR001394">
    <property type="entry name" value="Peptidase_C19_UCH"/>
</dbReference>
<dbReference type="PROSITE" id="PS00972">
    <property type="entry name" value="USP_1"/>
    <property type="match status" value="1"/>
</dbReference>
<evidence type="ECO:0000256" key="2">
    <source>
        <dbReference type="ARBA" id="ARBA00012759"/>
    </source>
</evidence>
<evidence type="ECO:0000256" key="3">
    <source>
        <dbReference type="ARBA" id="ARBA00022670"/>
    </source>
</evidence>
<evidence type="ECO:0000256" key="1">
    <source>
        <dbReference type="ARBA" id="ARBA00000707"/>
    </source>
</evidence>
<gene>
    <name evidence="9" type="ORF">PAL_GLEAN10010246</name>
</gene>
<keyword evidence="4" id="KW-0833">Ubl conjugation pathway</keyword>
<feature type="compositionally biased region" description="Low complexity" evidence="7">
    <location>
        <begin position="29"/>
        <end position="38"/>
    </location>
</feature>
<dbReference type="InterPro" id="IPR050185">
    <property type="entry name" value="Ub_carboxyl-term_hydrolase"/>
</dbReference>
<feature type="region of interest" description="Disordered" evidence="7">
    <location>
        <begin position="1"/>
        <end position="101"/>
    </location>
</feature>
<proteinExistence type="predicted"/>
<evidence type="ECO:0000256" key="7">
    <source>
        <dbReference type="SAM" id="MobiDB-lite"/>
    </source>
</evidence>
<keyword evidence="6" id="KW-0788">Thiol protease</keyword>
<dbReference type="eggNOG" id="KOG1868">
    <property type="taxonomic scope" value="Eukaryota"/>
</dbReference>
<dbReference type="FunFam" id="3.90.70.10:FF:000046">
    <property type="entry name" value="ubiquitin carboxyl-terminal hydrolase 31"/>
    <property type="match status" value="1"/>
</dbReference>